<organism evidence="1 2">
    <name type="scientific">Candidatus Anoxymicrobium japonicum</name>
    <dbReference type="NCBI Taxonomy" id="2013648"/>
    <lineage>
        <taxon>Bacteria</taxon>
        <taxon>Bacillati</taxon>
        <taxon>Actinomycetota</taxon>
        <taxon>Candidatus Geothermincolia</taxon>
        <taxon>Candidatus Geothermincolales</taxon>
        <taxon>Candidatus Anoxymicrobiaceae</taxon>
        <taxon>Candidatus Anoxymicrobium</taxon>
    </lineage>
</organism>
<reference evidence="1 2" key="1">
    <citation type="journal article" date="2017" name="ISME J.">
        <title>Potential for microbial H2 and metal transformations associated with novel bacteria and archaea in deep terrestrial subsurface sediments.</title>
        <authorList>
            <person name="Hernsdorf A.W."/>
            <person name="Amano Y."/>
            <person name="Miyakawa K."/>
            <person name="Ise K."/>
            <person name="Suzuki Y."/>
            <person name="Anantharaman K."/>
            <person name="Probst A."/>
            <person name="Burstein D."/>
            <person name="Thomas B.C."/>
            <person name="Banfield J.F."/>
        </authorList>
    </citation>
    <scope>NUCLEOTIDE SEQUENCE [LARGE SCALE GENOMIC DNA]</scope>
    <source>
        <strain evidence="1">HGW-Actinobacteria-3</strain>
    </source>
</reference>
<proteinExistence type="predicted"/>
<gene>
    <name evidence="1" type="ORF">CVT63_02655</name>
</gene>
<dbReference type="EMBL" id="PHEX01000015">
    <property type="protein sequence ID" value="PKQ28477.1"/>
    <property type="molecule type" value="Genomic_DNA"/>
</dbReference>
<accession>A0A2N3G6Y2</accession>
<name>A0A2N3G6Y2_9ACTN</name>
<dbReference type="AlphaFoldDB" id="A0A2N3G6Y2"/>
<dbReference type="Proteomes" id="UP000233654">
    <property type="component" value="Unassembled WGS sequence"/>
</dbReference>
<sequence length="130" mass="14357">MEATCNEFQETVSLSLIRHRSILDVMTKYQDACSRVNRALAKAVTSCGCLEINASKQELPADASLSEMSEYVKTHLDGRICANCAEVLEEELGKSLFFLAAICTLTGIDLHGTMKRENDRISTLGFYSLT</sequence>
<evidence type="ECO:0000313" key="2">
    <source>
        <dbReference type="Proteomes" id="UP000233654"/>
    </source>
</evidence>
<protein>
    <submittedName>
        <fullName evidence="1">DUF1573 domain-containing protein</fullName>
    </submittedName>
</protein>
<comment type="caution">
    <text evidence="1">The sequence shown here is derived from an EMBL/GenBank/DDBJ whole genome shotgun (WGS) entry which is preliminary data.</text>
</comment>
<evidence type="ECO:0000313" key="1">
    <source>
        <dbReference type="EMBL" id="PKQ28477.1"/>
    </source>
</evidence>